<feature type="region of interest" description="Disordered" evidence="11">
    <location>
        <begin position="457"/>
        <end position="513"/>
    </location>
</feature>
<dbReference type="GO" id="GO:0030011">
    <property type="term" value="P:maintenance of cell polarity"/>
    <property type="evidence" value="ECO:0007669"/>
    <property type="project" value="TreeGrafter"/>
</dbReference>
<dbReference type="PANTHER" id="PTHR10972:SF205">
    <property type="entry name" value="OXYSTEROL-BINDING PROTEIN 1"/>
    <property type="match status" value="1"/>
</dbReference>
<dbReference type="SMART" id="SM00248">
    <property type="entry name" value="ANK"/>
    <property type="match status" value="2"/>
</dbReference>
<dbReference type="Gene3D" id="2.30.29.30">
    <property type="entry name" value="Pleckstrin-homology domain (PH domain)/Phosphotyrosine-binding domain (PTB)"/>
    <property type="match status" value="1"/>
</dbReference>
<evidence type="ECO:0000313" key="13">
    <source>
        <dbReference type="EMBL" id="SCW00225.1"/>
    </source>
</evidence>
<dbReference type="InterPro" id="IPR036770">
    <property type="entry name" value="Ankyrin_rpt-contain_sf"/>
</dbReference>
<dbReference type="GO" id="GO:0006887">
    <property type="term" value="P:exocytosis"/>
    <property type="evidence" value="ECO:0007669"/>
    <property type="project" value="TreeGrafter"/>
</dbReference>
<reference evidence="14" key="1">
    <citation type="submission" date="2016-03" db="EMBL/GenBank/DDBJ databases">
        <authorList>
            <person name="Devillers H."/>
        </authorList>
    </citation>
    <scope>NUCLEOTIDE SEQUENCE [LARGE SCALE GENOMIC DNA]</scope>
</reference>
<evidence type="ECO:0000256" key="8">
    <source>
        <dbReference type="PROSITE-ProRule" id="PRU00023"/>
    </source>
</evidence>
<feature type="compositionally biased region" description="Polar residues" evidence="11">
    <location>
        <begin position="718"/>
        <end position="733"/>
    </location>
</feature>
<feature type="repeat" description="ANK" evidence="8">
    <location>
        <begin position="86"/>
        <end position="108"/>
    </location>
</feature>
<feature type="compositionally biased region" description="Acidic residues" evidence="11">
    <location>
        <begin position="494"/>
        <end position="506"/>
    </location>
</feature>
<evidence type="ECO:0000256" key="3">
    <source>
        <dbReference type="ARBA" id="ARBA00022553"/>
    </source>
</evidence>
<dbReference type="SUPFAM" id="SSF144000">
    <property type="entry name" value="Oxysterol-binding protein-like"/>
    <property type="match status" value="1"/>
</dbReference>
<evidence type="ECO:0000256" key="9">
    <source>
        <dbReference type="RuleBase" id="RU003844"/>
    </source>
</evidence>
<feature type="compositionally biased region" description="Polar residues" evidence="11">
    <location>
        <begin position="643"/>
        <end position="663"/>
    </location>
</feature>
<dbReference type="InterPro" id="IPR018494">
    <property type="entry name" value="Oxysterol-bd_CS"/>
</dbReference>
<evidence type="ECO:0000256" key="6">
    <source>
        <dbReference type="ARBA" id="ARBA00023055"/>
    </source>
</evidence>
<dbReference type="GO" id="GO:0005886">
    <property type="term" value="C:plasma membrane"/>
    <property type="evidence" value="ECO:0007669"/>
    <property type="project" value="TreeGrafter"/>
</dbReference>
<evidence type="ECO:0000256" key="1">
    <source>
        <dbReference type="ARBA" id="ARBA00008842"/>
    </source>
</evidence>
<evidence type="ECO:0000256" key="7">
    <source>
        <dbReference type="ARBA" id="ARBA00023121"/>
    </source>
</evidence>
<dbReference type="OrthoDB" id="1854502at2759"/>
<comment type="similarity">
    <text evidence="1 9">Belongs to the OSBP family.</text>
</comment>
<dbReference type="SUPFAM" id="SSF48403">
    <property type="entry name" value="Ankyrin repeat"/>
    <property type="match status" value="1"/>
</dbReference>
<dbReference type="InterPro" id="IPR011993">
    <property type="entry name" value="PH-like_dom_sf"/>
</dbReference>
<dbReference type="GO" id="GO:0097038">
    <property type="term" value="C:perinuclear endoplasmic reticulum"/>
    <property type="evidence" value="ECO:0007669"/>
    <property type="project" value="TreeGrafter"/>
</dbReference>
<dbReference type="PROSITE" id="PS50003">
    <property type="entry name" value="PH_DOMAIN"/>
    <property type="match status" value="1"/>
</dbReference>
<dbReference type="FunFam" id="2.40.160.120:FF:000001">
    <property type="entry name" value="Oxysterol-binding protein"/>
    <property type="match status" value="1"/>
</dbReference>
<dbReference type="PROSITE" id="PS50088">
    <property type="entry name" value="ANK_REPEAT"/>
    <property type="match status" value="1"/>
</dbReference>
<dbReference type="GO" id="GO:0005635">
    <property type="term" value="C:nuclear envelope"/>
    <property type="evidence" value="ECO:0007669"/>
    <property type="project" value="TreeGrafter"/>
</dbReference>
<keyword evidence="14" id="KW-1185">Reference proteome</keyword>
<feature type="region of interest" description="Disordered" evidence="11">
    <location>
        <begin position="643"/>
        <end position="666"/>
    </location>
</feature>
<dbReference type="Gene3D" id="1.25.40.20">
    <property type="entry name" value="Ankyrin repeat-containing domain"/>
    <property type="match status" value="2"/>
</dbReference>
<dbReference type="Pfam" id="PF01237">
    <property type="entry name" value="Oxysterol_BP"/>
    <property type="match status" value="1"/>
</dbReference>
<evidence type="ECO:0000313" key="14">
    <source>
        <dbReference type="Proteomes" id="UP000190831"/>
    </source>
</evidence>
<dbReference type="OMA" id="SIRQMWE"/>
<feature type="region of interest" description="Disordered" evidence="11">
    <location>
        <begin position="718"/>
        <end position="745"/>
    </location>
</feature>
<dbReference type="Gene3D" id="2.40.160.120">
    <property type="match status" value="1"/>
</dbReference>
<dbReference type="InterPro" id="IPR000648">
    <property type="entry name" value="Oxysterol-bd"/>
</dbReference>
<dbReference type="Gene3D" id="3.30.70.3490">
    <property type="match status" value="1"/>
</dbReference>
<evidence type="ECO:0000256" key="2">
    <source>
        <dbReference type="ARBA" id="ARBA00022448"/>
    </source>
</evidence>
<accession>A0A1G4M8S7</accession>
<dbReference type="GO" id="GO:0006897">
    <property type="term" value="P:endocytosis"/>
    <property type="evidence" value="ECO:0007669"/>
    <property type="project" value="UniProtKB-ARBA"/>
</dbReference>
<dbReference type="FunFam" id="2.30.29.30:FF:000061">
    <property type="entry name" value="Oxysterol binding protein 1"/>
    <property type="match status" value="1"/>
</dbReference>
<name>A0A1G4M8S7_LACFM</name>
<feature type="coiled-coil region" evidence="10">
    <location>
        <begin position="1149"/>
        <end position="1183"/>
    </location>
</feature>
<protein>
    <submittedName>
        <fullName evidence="13">LAFE_0B12200g1_1</fullName>
    </submittedName>
</protein>
<dbReference type="SMART" id="SM00233">
    <property type="entry name" value="PH"/>
    <property type="match status" value="1"/>
</dbReference>
<feature type="compositionally biased region" description="Low complexity" evidence="11">
    <location>
        <begin position="427"/>
        <end position="440"/>
    </location>
</feature>
<keyword evidence="2" id="KW-0813">Transport</keyword>
<keyword evidence="3" id="KW-0597">Phosphoprotein</keyword>
<keyword evidence="5 8" id="KW-0040">ANK repeat</keyword>
<evidence type="ECO:0000256" key="10">
    <source>
        <dbReference type="SAM" id="Coils"/>
    </source>
</evidence>
<evidence type="ECO:0000256" key="5">
    <source>
        <dbReference type="ARBA" id="ARBA00023043"/>
    </source>
</evidence>
<dbReference type="Proteomes" id="UP000190831">
    <property type="component" value="Chromosome B"/>
</dbReference>
<dbReference type="InterPro" id="IPR001849">
    <property type="entry name" value="PH_domain"/>
</dbReference>
<evidence type="ECO:0000259" key="12">
    <source>
        <dbReference type="PROSITE" id="PS50003"/>
    </source>
</evidence>
<organism evidence="13 14">
    <name type="scientific">Lachancea fermentati</name>
    <name type="common">Zygosaccharomyces fermentati</name>
    <dbReference type="NCBI Taxonomy" id="4955"/>
    <lineage>
        <taxon>Eukaryota</taxon>
        <taxon>Fungi</taxon>
        <taxon>Dikarya</taxon>
        <taxon>Ascomycota</taxon>
        <taxon>Saccharomycotina</taxon>
        <taxon>Saccharomycetes</taxon>
        <taxon>Saccharomycetales</taxon>
        <taxon>Saccharomycetaceae</taxon>
        <taxon>Lachancea</taxon>
    </lineage>
</organism>
<dbReference type="GO" id="GO:0005829">
    <property type="term" value="C:cytosol"/>
    <property type="evidence" value="ECO:0007669"/>
    <property type="project" value="TreeGrafter"/>
</dbReference>
<dbReference type="Pfam" id="PF12796">
    <property type="entry name" value="Ank_2"/>
    <property type="match status" value="1"/>
</dbReference>
<dbReference type="CDD" id="cd13292">
    <property type="entry name" value="PH_Osh1p_Osh2p_yeast"/>
    <property type="match status" value="1"/>
</dbReference>
<dbReference type="FunFam" id="1.25.40.20:FF:000308">
    <property type="entry name" value="Oxysterol-binding family protein"/>
    <property type="match status" value="1"/>
</dbReference>
<keyword evidence="6" id="KW-0445">Lipid transport</keyword>
<dbReference type="PROSITE" id="PS01013">
    <property type="entry name" value="OSBP"/>
    <property type="match status" value="1"/>
</dbReference>
<dbReference type="EMBL" id="LT598489">
    <property type="protein sequence ID" value="SCW00225.1"/>
    <property type="molecule type" value="Genomic_DNA"/>
</dbReference>
<keyword evidence="7" id="KW-0446">Lipid-binding</keyword>
<dbReference type="STRING" id="4955.A0A1G4M8S7"/>
<dbReference type="InterPro" id="IPR002110">
    <property type="entry name" value="Ankyrin_rpt"/>
</dbReference>
<evidence type="ECO:0000256" key="4">
    <source>
        <dbReference type="ARBA" id="ARBA00022737"/>
    </source>
</evidence>
<dbReference type="PANTHER" id="PTHR10972">
    <property type="entry name" value="OXYSTEROL-BINDING PROTEIN-RELATED"/>
    <property type="match status" value="1"/>
</dbReference>
<dbReference type="GO" id="GO:0034727">
    <property type="term" value="P:piecemeal microautophagy of the nucleus"/>
    <property type="evidence" value="ECO:0007669"/>
    <property type="project" value="TreeGrafter"/>
</dbReference>
<dbReference type="SUPFAM" id="SSF50729">
    <property type="entry name" value="PH domain-like"/>
    <property type="match status" value="1"/>
</dbReference>
<keyword evidence="10" id="KW-0175">Coiled coil</keyword>
<evidence type="ECO:0000256" key="11">
    <source>
        <dbReference type="SAM" id="MobiDB-lite"/>
    </source>
</evidence>
<dbReference type="GO" id="GO:0032934">
    <property type="term" value="F:sterol binding"/>
    <property type="evidence" value="ECO:0007669"/>
    <property type="project" value="TreeGrafter"/>
</dbReference>
<sequence>MAEHTISKPLLKLKLLESLRQGDFASLQELLRTQFTPSGDPDVKEVRQLILHYAVQVAPIQLIKEIISHWLSDEIIRLDINHQDADGNTPLHLAAYQSRGDVVSLLLDQPGVNDCITNNSGLQPIEMCKNLNIAQMMQIKRADYVAEVAQEFRLAFNNRDFGHLETILSNPRNNELLDINGMDPQTGDTVLHEFVKKKDVSMCRWILDHGGDPFKRDRKGRLPIDLLGKVASTEPTNANSSPELELKRILERAAREQSVIDVANNLHEPPTYKGYLRKWTNFAQGYRLRWFVLGPDGMLSYYKDQDDTSNACRGSLNMSTCYLHLDSSEKLKFEIIGGSDGTIRWHLKGNHPIETNRWVWAIQGAIRFAKDREIMMKNNGNLNAHNQLTSTMSVTKNNNIKSRLTGPSMHSLYSFENRRQKHHNHHQQPSISSMSSMSSSELELNDHLTESGRKYVHKVKTSRAPSINTSLGTSGEGRGEGSASSKSNSLPNDANDDEASDDEYDSNGDLAKPGYEEDLKVEYGPHHQELAILQRSISIELTSLTELLEDNHIDGQALETIKKSLASLSKSFSRLNTLTSTRDKKLVRMLAKQRDVNNLWIKSVKDLELELIEKTERLSSLDVERKNLKKLLQRKLLEVSENSAITESNSTEQDKNSASNESMTAKPLEEIADFINSNKESDEDSDIDEFFDAEESNNENELTDEGKILDDAKDVNPVLSNIGPTNPKISVSSPEDVENESKRPDEVQQALEMTKDVDRLSHETCLENGGDNKQEDKALPVKQGLPEENEHAALTTLQKEKSNVINSEGSYLGYEDGLRPRLKLGKDDRPKVSLWSVLKSMIGRDMTRMTLPVTFNEPTSLLQRVAEDLEYSDLLDEAASFEDSTLRMLYVAIFSASSYASTTKRVAKPFNPLLGETYEYARRDKHYRFFTEQVSHHPPISATWTESPRWDFWGESHVDSDFNGRTFEFKHLGLWYLQMRPDSEESDELYTWKKPNNTVVGILLGNPQVDNYGDVEITNHTTGDKCMIHFKARGWRASSAYEVKGEVYNSKGGKEWIFGGHWNEAIYAKKVLKPNSSEEMQLEKTKTRTSSKAVKGPNLDGTKFLVWHANPRPDSPFNLTSFAITLNAPQPHLLDWIARTDTRLRPDQRAMEEGRYDEAAEEKHRVEQKQRKARKEREISKEQYNPKWFVKEVHPVTKEKYWKYNGRYWKQRKTHNLQDCPDIF</sequence>
<dbReference type="AlphaFoldDB" id="A0A1G4M8S7"/>
<proteinExistence type="inferred from homology"/>
<gene>
    <name evidence="13" type="ORF">LAFE_0B12200G</name>
</gene>
<feature type="domain" description="PH" evidence="12">
    <location>
        <begin position="269"/>
        <end position="367"/>
    </location>
</feature>
<dbReference type="Pfam" id="PF00169">
    <property type="entry name" value="PH"/>
    <property type="match status" value="1"/>
</dbReference>
<feature type="region of interest" description="Disordered" evidence="11">
    <location>
        <begin position="419"/>
        <end position="445"/>
    </location>
</feature>
<dbReference type="InterPro" id="IPR037239">
    <property type="entry name" value="OSBP_sf"/>
</dbReference>
<keyword evidence="4" id="KW-0677">Repeat</keyword>
<dbReference type="GO" id="GO:0120015">
    <property type="term" value="F:sterol transfer activity"/>
    <property type="evidence" value="ECO:0007669"/>
    <property type="project" value="UniProtKB-ARBA"/>
</dbReference>
<dbReference type="PROSITE" id="PS50297">
    <property type="entry name" value="ANK_REP_REGION"/>
    <property type="match status" value="1"/>
</dbReference>